<dbReference type="PROSITE" id="PS50967">
    <property type="entry name" value="HRDC"/>
    <property type="match status" value="1"/>
</dbReference>
<dbReference type="GO" id="GO:0000166">
    <property type="term" value="F:nucleotide binding"/>
    <property type="evidence" value="ECO:0007669"/>
    <property type="project" value="InterPro"/>
</dbReference>
<dbReference type="InterPro" id="IPR002121">
    <property type="entry name" value="HRDC_dom"/>
</dbReference>
<dbReference type="Gene3D" id="3.30.420.10">
    <property type="entry name" value="Ribonuclease H-like superfamily/Ribonuclease H"/>
    <property type="match status" value="1"/>
</dbReference>
<dbReference type="CDD" id="cd06142">
    <property type="entry name" value="RNaseD_exo"/>
    <property type="match status" value="1"/>
</dbReference>
<feature type="domain" description="HRDC" evidence="7">
    <location>
        <begin position="214"/>
        <end position="294"/>
    </location>
</feature>
<evidence type="ECO:0000256" key="6">
    <source>
        <dbReference type="HAMAP-Rule" id="MF_01899"/>
    </source>
</evidence>
<dbReference type="GO" id="GO:0008408">
    <property type="term" value="F:3'-5' exonuclease activity"/>
    <property type="evidence" value="ECO:0007669"/>
    <property type="project" value="InterPro"/>
</dbReference>
<dbReference type="EC" id="3.1.13.5" evidence="6"/>
<evidence type="ECO:0000313" key="9">
    <source>
        <dbReference type="Proteomes" id="UP001139319"/>
    </source>
</evidence>
<dbReference type="AlphaFoldDB" id="A0A9X2KTR0"/>
<keyword evidence="9" id="KW-1185">Reference proteome</keyword>
<evidence type="ECO:0000256" key="1">
    <source>
        <dbReference type="ARBA" id="ARBA00022490"/>
    </source>
</evidence>
<dbReference type="InterPro" id="IPR002562">
    <property type="entry name" value="3'-5'_exonuclease_dom"/>
</dbReference>
<keyword evidence="2 6" id="KW-0819">tRNA processing</keyword>
<dbReference type="InterPro" id="IPR051086">
    <property type="entry name" value="RNase_D-like"/>
</dbReference>
<evidence type="ECO:0000313" key="8">
    <source>
        <dbReference type="EMBL" id="MCP8899038.1"/>
    </source>
</evidence>
<evidence type="ECO:0000256" key="4">
    <source>
        <dbReference type="ARBA" id="ARBA00022801"/>
    </source>
</evidence>
<protein>
    <recommendedName>
        <fullName evidence="6">Ribonuclease D</fullName>
        <shortName evidence="6">RNase D</shortName>
        <ecNumber evidence="6">3.1.13.5</ecNumber>
    </recommendedName>
</protein>
<comment type="caution">
    <text evidence="8">The sequence shown here is derived from an EMBL/GenBank/DDBJ whole genome shotgun (WGS) entry which is preliminary data.</text>
</comment>
<dbReference type="SUPFAM" id="SSF47819">
    <property type="entry name" value="HRDC-like"/>
    <property type="match status" value="2"/>
</dbReference>
<dbReference type="Pfam" id="PF01612">
    <property type="entry name" value="DNA_pol_A_exo1"/>
    <property type="match status" value="1"/>
</dbReference>
<accession>A0A9X2KTR0</accession>
<dbReference type="PANTHER" id="PTHR47649">
    <property type="entry name" value="RIBONUCLEASE D"/>
    <property type="match status" value="1"/>
</dbReference>
<keyword evidence="3 6" id="KW-0540">Nuclease</keyword>
<dbReference type="EMBL" id="JAMFTH010000001">
    <property type="protein sequence ID" value="MCP8899038.1"/>
    <property type="molecule type" value="Genomic_DNA"/>
</dbReference>
<evidence type="ECO:0000256" key="3">
    <source>
        <dbReference type="ARBA" id="ARBA00022722"/>
    </source>
</evidence>
<dbReference type="NCBIfam" id="TIGR01388">
    <property type="entry name" value="rnd"/>
    <property type="match status" value="1"/>
</dbReference>
<dbReference type="SMART" id="SM00474">
    <property type="entry name" value="35EXOc"/>
    <property type="match status" value="1"/>
</dbReference>
<name>A0A9X2KTR0_9GAMM</name>
<dbReference type="Gene3D" id="1.10.150.80">
    <property type="entry name" value="HRDC domain"/>
    <property type="match status" value="2"/>
</dbReference>
<comment type="catalytic activity">
    <reaction evidence="6">
        <text>Exonucleolytic cleavage that removes extra residues from the 3'-terminus of tRNA to produce 5'-mononucleotides.</text>
        <dbReference type="EC" id="3.1.13.5"/>
    </reaction>
</comment>
<evidence type="ECO:0000256" key="5">
    <source>
        <dbReference type="ARBA" id="ARBA00022839"/>
    </source>
</evidence>
<evidence type="ECO:0000256" key="2">
    <source>
        <dbReference type="ARBA" id="ARBA00022694"/>
    </source>
</evidence>
<dbReference type="RefSeq" id="WP_253967300.1">
    <property type="nucleotide sequence ID" value="NZ_JAMFTH010000001.1"/>
</dbReference>
<reference evidence="8" key="2">
    <citation type="submission" date="2023-01" db="EMBL/GenBank/DDBJ databases">
        <title>Gilvimarinus xylanilyticus HB14 isolated from Caulerpa lentillifera aquaculture base in Hainan, China.</title>
        <authorList>
            <person name="Zhang Y.-J."/>
        </authorList>
    </citation>
    <scope>NUCLEOTIDE SEQUENCE</scope>
    <source>
        <strain evidence="8">HB14</strain>
    </source>
</reference>
<dbReference type="SMART" id="SM00341">
    <property type="entry name" value="HRDC"/>
    <property type="match status" value="1"/>
</dbReference>
<dbReference type="GO" id="GO:0042780">
    <property type="term" value="P:tRNA 3'-end processing"/>
    <property type="evidence" value="ECO:0007669"/>
    <property type="project" value="UniProtKB-UniRule"/>
</dbReference>
<sequence length="380" mass="42596">MHIPTEPTWVDDNETLRQLCERWSGQAAIAVDTEFMRSDTFYPIAGLIQVGDGHGCYLIDPQAITDFSPLVELWQNPGVTKVLHACSEDLEVFAVLLDALPAPLFDTQVAAAFAGCGYSLGYAGLVRELLGIEIPKGETRSDWLARPLSVAQTEYAALDVAHLLIVYGKLLKTLKEQGRLAWVHAECDAQIAAAAAPNDLSQAYLKAGLGWKLPPRGVAALQQLCLWREQEARARNIPRNRLLKEQPLYEIARRLPEDYAGLRRIEGIPKRTLSDDGDHLLQLVQQARELPESQLPTRMSPPLAREYGAAMKTMKAWVRERAEQIGLPPELLIRKKEYEHLVRSFAAGQLELPQRLTGWRYEVLGKDLQQVAERALQEVR</sequence>
<dbReference type="Pfam" id="PF21293">
    <property type="entry name" value="RNAseD_HRDC_C"/>
    <property type="match status" value="1"/>
</dbReference>
<dbReference type="PANTHER" id="PTHR47649:SF1">
    <property type="entry name" value="RIBONUCLEASE D"/>
    <property type="match status" value="1"/>
</dbReference>
<comment type="cofactor">
    <cofactor evidence="6">
        <name>a divalent metal cation</name>
        <dbReference type="ChEBI" id="CHEBI:60240"/>
    </cofactor>
</comment>
<dbReference type="SUPFAM" id="SSF53098">
    <property type="entry name" value="Ribonuclease H-like"/>
    <property type="match status" value="1"/>
</dbReference>
<keyword evidence="5 6" id="KW-0269">Exonuclease</keyword>
<dbReference type="InterPro" id="IPR044876">
    <property type="entry name" value="HRDC_dom_sf"/>
</dbReference>
<dbReference type="InterPro" id="IPR010997">
    <property type="entry name" value="HRDC-like_sf"/>
</dbReference>
<comment type="function">
    <text evidence="6">Exonuclease involved in the 3' processing of various precursor tRNAs. Initiates hydrolysis at the 3'-terminus of an RNA molecule and releases 5'-mononucleotides.</text>
</comment>
<reference evidence="8" key="1">
    <citation type="submission" date="2022-05" db="EMBL/GenBank/DDBJ databases">
        <authorList>
            <person name="Sun H.-N."/>
        </authorList>
    </citation>
    <scope>NUCLEOTIDE SEQUENCE</scope>
    <source>
        <strain evidence="8">HB14</strain>
    </source>
</reference>
<dbReference type="GO" id="GO:0033890">
    <property type="term" value="F:ribonuclease D activity"/>
    <property type="evidence" value="ECO:0007669"/>
    <property type="project" value="UniProtKB-UniRule"/>
</dbReference>
<comment type="subcellular location">
    <subcellularLocation>
        <location evidence="6">Cytoplasm</location>
    </subcellularLocation>
</comment>
<dbReference type="HAMAP" id="MF_01899">
    <property type="entry name" value="RNase_D"/>
    <property type="match status" value="1"/>
</dbReference>
<dbReference type="Proteomes" id="UP001139319">
    <property type="component" value="Unassembled WGS sequence"/>
</dbReference>
<dbReference type="InterPro" id="IPR036397">
    <property type="entry name" value="RNaseH_sf"/>
</dbReference>
<proteinExistence type="inferred from homology"/>
<organism evidence="8 9">
    <name type="scientific">Gilvimarinus xylanilyticus</name>
    <dbReference type="NCBI Taxonomy" id="2944139"/>
    <lineage>
        <taxon>Bacteria</taxon>
        <taxon>Pseudomonadati</taxon>
        <taxon>Pseudomonadota</taxon>
        <taxon>Gammaproteobacteria</taxon>
        <taxon>Cellvibrionales</taxon>
        <taxon>Cellvibrionaceae</taxon>
        <taxon>Gilvimarinus</taxon>
    </lineage>
</organism>
<dbReference type="Pfam" id="PF00570">
    <property type="entry name" value="HRDC"/>
    <property type="match status" value="1"/>
</dbReference>
<dbReference type="InterPro" id="IPR012337">
    <property type="entry name" value="RNaseH-like_sf"/>
</dbReference>
<comment type="similarity">
    <text evidence="6">Belongs to the RNase D family.</text>
</comment>
<dbReference type="InterPro" id="IPR006292">
    <property type="entry name" value="RNase_D"/>
</dbReference>
<keyword evidence="4 6" id="KW-0378">Hydrolase</keyword>
<evidence type="ECO:0000259" key="7">
    <source>
        <dbReference type="PROSITE" id="PS50967"/>
    </source>
</evidence>
<gene>
    <name evidence="6 8" type="primary">rnd</name>
    <name evidence="8" type="ORF">M6D89_06970</name>
</gene>
<dbReference type="GO" id="GO:0005737">
    <property type="term" value="C:cytoplasm"/>
    <property type="evidence" value="ECO:0007669"/>
    <property type="project" value="UniProtKB-SubCell"/>
</dbReference>
<dbReference type="InterPro" id="IPR048579">
    <property type="entry name" value="RNAseD_HRDC_C"/>
</dbReference>
<keyword evidence="1 6" id="KW-0963">Cytoplasm</keyword>
<dbReference type="GO" id="GO:0003676">
    <property type="term" value="F:nucleic acid binding"/>
    <property type="evidence" value="ECO:0007669"/>
    <property type="project" value="InterPro"/>
</dbReference>